<dbReference type="InterPro" id="IPR002575">
    <property type="entry name" value="Aminoglycoside_PTrfase"/>
</dbReference>
<dbReference type="RefSeq" id="WP_146837553.1">
    <property type="nucleotide sequence ID" value="NZ_BJVQ01000026.1"/>
</dbReference>
<dbReference type="PANTHER" id="PTHR21310:SF15">
    <property type="entry name" value="AMINOGLYCOSIDE PHOSPHOTRANSFERASE DOMAIN-CONTAINING PROTEIN"/>
    <property type="match status" value="1"/>
</dbReference>
<evidence type="ECO:0000259" key="2">
    <source>
        <dbReference type="Pfam" id="PF01636"/>
    </source>
</evidence>
<dbReference type="InterPro" id="IPR011009">
    <property type="entry name" value="Kinase-like_dom_sf"/>
</dbReference>
<feature type="compositionally biased region" description="Basic residues" evidence="1">
    <location>
        <begin position="329"/>
        <end position="355"/>
    </location>
</feature>
<dbReference type="GO" id="GO:0016301">
    <property type="term" value="F:kinase activity"/>
    <property type="evidence" value="ECO:0007669"/>
    <property type="project" value="UniProtKB-KW"/>
</dbReference>
<evidence type="ECO:0000313" key="4">
    <source>
        <dbReference type="EMBL" id="MBB5472132.1"/>
    </source>
</evidence>
<accession>A0A511FEC0</accession>
<dbReference type="Proteomes" id="UP000564629">
    <property type="component" value="Unassembled WGS sequence"/>
</dbReference>
<dbReference type="AlphaFoldDB" id="A0A511FEC0"/>
<feature type="region of interest" description="Disordered" evidence="1">
    <location>
        <begin position="326"/>
        <end position="355"/>
    </location>
</feature>
<dbReference type="InterPro" id="IPR051678">
    <property type="entry name" value="AGP_Transferase"/>
</dbReference>
<protein>
    <submittedName>
        <fullName evidence="3 4">Phosphotransferase</fullName>
    </submittedName>
</protein>
<dbReference type="PANTHER" id="PTHR21310">
    <property type="entry name" value="AMINOGLYCOSIDE PHOSPHOTRANSFERASE-RELATED-RELATED"/>
    <property type="match status" value="1"/>
</dbReference>
<dbReference type="Gene3D" id="3.90.1200.10">
    <property type="match status" value="1"/>
</dbReference>
<dbReference type="Proteomes" id="UP000321723">
    <property type="component" value="Unassembled WGS sequence"/>
</dbReference>
<reference evidence="3 5" key="1">
    <citation type="submission" date="2019-07" db="EMBL/GenBank/DDBJ databases">
        <title>Whole genome shotgun sequence of Cellulomonas hominis NBRC 16055.</title>
        <authorList>
            <person name="Hosoyama A."/>
            <person name="Uohara A."/>
            <person name="Ohji S."/>
            <person name="Ichikawa N."/>
        </authorList>
    </citation>
    <scope>NUCLEOTIDE SEQUENCE [LARGE SCALE GENOMIC DNA]</scope>
    <source>
        <strain evidence="3 5">NBRC 16055</strain>
    </source>
</reference>
<evidence type="ECO:0000256" key="1">
    <source>
        <dbReference type="SAM" id="MobiDB-lite"/>
    </source>
</evidence>
<comment type="caution">
    <text evidence="3">The sequence shown here is derived from an EMBL/GenBank/DDBJ whole genome shotgun (WGS) entry which is preliminary data.</text>
</comment>
<sequence length="355" mass="36889">MPSSTERGLTALELASVLRPLGVPAAVRPVTSGTAASGVTLTDGTRLVVKASRAGAEPYRHGCATVRTAAEVYTSLAGRGLPVPTVLLADFSRAVVDADVVVTTQVPGVPWSELDLDPAGSVRARRELGGLMARLHGVGAPGFGSPAVGAPGGEEPVTRWRAAFTAMVDAVLRDGADRGVELPARRVRSVLAAHGPALDAVAAPAVVHQDLWPANVLLDDDGTLRGVVGAGRAVWGDPLLDLVGADQFGLWDVDRELLRGNTAAGGVLAVELASATGPTRFALYRLYRSLVLATEADACGCGDLAGHRRVVRALVAAALDRLDPAPARRAGRAARPRRAGRARRPGPRPRRHRGR</sequence>
<reference evidence="4 6" key="2">
    <citation type="submission" date="2020-08" db="EMBL/GenBank/DDBJ databases">
        <title>Sequencing the genomes of 1000 actinobacteria strains.</title>
        <authorList>
            <person name="Klenk H.-P."/>
        </authorList>
    </citation>
    <scope>NUCLEOTIDE SEQUENCE [LARGE SCALE GENOMIC DNA]</scope>
    <source>
        <strain evidence="4 6">DSM 9581</strain>
    </source>
</reference>
<proteinExistence type="predicted"/>
<dbReference type="SUPFAM" id="SSF56112">
    <property type="entry name" value="Protein kinase-like (PK-like)"/>
    <property type="match status" value="1"/>
</dbReference>
<evidence type="ECO:0000313" key="6">
    <source>
        <dbReference type="Proteomes" id="UP000564629"/>
    </source>
</evidence>
<name>A0A511FEC0_9CELL</name>
<feature type="domain" description="Aminoglycoside phosphotransferase" evidence="2">
    <location>
        <begin position="27"/>
        <end position="254"/>
    </location>
</feature>
<dbReference type="Pfam" id="PF01636">
    <property type="entry name" value="APH"/>
    <property type="match status" value="1"/>
</dbReference>
<dbReference type="OrthoDB" id="5490445at2"/>
<dbReference type="EMBL" id="BJVQ01000026">
    <property type="protein sequence ID" value="GEL46944.1"/>
    <property type="molecule type" value="Genomic_DNA"/>
</dbReference>
<dbReference type="EMBL" id="JACHDN010000001">
    <property type="protein sequence ID" value="MBB5472132.1"/>
    <property type="molecule type" value="Genomic_DNA"/>
</dbReference>
<keyword evidence="5" id="KW-1185">Reference proteome</keyword>
<keyword evidence="3" id="KW-0808">Transferase</keyword>
<gene>
    <name evidence="3" type="ORF">CHO01_20600</name>
    <name evidence="4" type="ORF">HNR08_000868</name>
</gene>
<keyword evidence="4" id="KW-0418">Kinase</keyword>
<evidence type="ECO:0000313" key="3">
    <source>
        <dbReference type="EMBL" id="GEL46944.1"/>
    </source>
</evidence>
<evidence type="ECO:0000313" key="5">
    <source>
        <dbReference type="Proteomes" id="UP000321723"/>
    </source>
</evidence>
<organism evidence="3 5">
    <name type="scientific">Cellulomonas hominis</name>
    <dbReference type="NCBI Taxonomy" id="156981"/>
    <lineage>
        <taxon>Bacteria</taxon>
        <taxon>Bacillati</taxon>
        <taxon>Actinomycetota</taxon>
        <taxon>Actinomycetes</taxon>
        <taxon>Micrococcales</taxon>
        <taxon>Cellulomonadaceae</taxon>
        <taxon>Cellulomonas</taxon>
    </lineage>
</organism>